<gene>
    <name evidence="1" type="ORF">LptCag_2600</name>
</gene>
<sequence>MSRLLSRPPMGFPLSISLLLAGVQPSTLQKQNPLDFLIFFIDQKVKGRFSC</sequence>
<accession>A0A094YPJ0</accession>
<proteinExistence type="predicted"/>
<name>A0A094YPJ0_9BACT</name>
<dbReference type="AlphaFoldDB" id="A0A094YPJ0"/>
<organism evidence="1 2">
    <name type="scientific">Leptospirillum ferriphilum</name>
    <dbReference type="NCBI Taxonomy" id="178606"/>
    <lineage>
        <taxon>Bacteria</taxon>
        <taxon>Pseudomonadati</taxon>
        <taxon>Nitrospirota</taxon>
        <taxon>Nitrospiria</taxon>
        <taxon>Nitrospirales</taxon>
        <taxon>Nitrospiraceae</taxon>
        <taxon>Leptospirillum</taxon>
    </lineage>
</organism>
<dbReference type="EMBL" id="JPGK01000001">
    <property type="protein sequence ID" value="KGA95166.1"/>
    <property type="molecule type" value="Genomic_DNA"/>
</dbReference>
<evidence type="ECO:0000313" key="1">
    <source>
        <dbReference type="EMBL" id="KGA95166.1"/>
    </source>
</evidence>
<reference evidence="1 2" key="1">
    <citation type="submission" date="2014-06" db="EMBL/GenBank/DDBJ databases">
        <title>Draft genome sequence of iron oxidizing acidophile Leptospirillum ferriphilum DSM14647.</title>
        <authorList>
            <person name="Cardenas J.P."/>
            <person name="Lazcano M."/>
            <person name="Ossandon F.J."/>
            <person name="Corbett M."/>
            <person name="Holmes D.S."/>
            <person name="Watkin E."/>
        </authorList>
    </citation>
    <scope>NUCLEOTIDE SEQUENCE [LARGE SCALE GENOMIC DNA]</scope>
    <source>
        <strain evidence="1 2">DSM 14647</strain>
    </source>
</reference>
<evidence type="ECO:0000313" key="2">
    <source>
        <dbReference type="Proteomes" id="UP000029452"/>
    </source>
</evidence>
<dbReference type="PATRIC" id="fig|178606.4.peg.383"/>
<dbReference type="Proteomes" id="UP000029452">
    <property type="component" value="Unassembled WGS sequence"/>
</dbReference>
<comment type="caution">
    <text evidence="1">The sequence shown here is derived from an EMBL/GenBank/DDBJ whole genome shotgun (WGS) entry which is preliminary data.</text>
</comment>
<protein>
    <submittedName>
        <fullName evidence="1">Uncharacterized protein</fullName>
    </submittedName>
</protein>